<evidence type="ECO:0000313" key="10">
    <source>
        <dbReference type="Proteomes" id="UP000295136"/>
    </source>
</evidence>
<evidence type="ECO:0000313" key="9">
    <source>
        <dbReference type="EMBL" id="TDE59759.1"/>
    </source>
</evidence>
<keyword evidence="3 7" id="KW-0812">Transmembrane</keyword>
<gene>
    <name evidence="9" type="ORF">E1295_02415</name>
</gene>
<feature type="transmembrane region" description="Helical" evidence="7">
    <location>
        <begin position="334"/>
        <end position="361"/>
    </location>
</feature>
<evidence type="ECO:0000256" key="5">
    <source>
        <dbReference type="ARBA" id="ARBA00023136"/>
    </source>
</evidence>
<dbReference type="EMBL" id="SMLD01000003">
    <property type="protein sequence ID" value="TDE59759.1"/>
    <property type="molecule type" value="Genomic_DNA"/>
</dbReference>
<organism evidence="9 10">
    <name type="scientific">Nonomuraea mesophila</name>
    <dbReference type="NCBI Taxonomy" id="2530382"/>
    <lineage>
        <taxon>Bacteria</taxon>
        <taxon>Bacillati</taxon>
        <taxon>Actinomycetota</taxon>
        <taxon>Actinomycetes</taxon>
        <taxon>Streptosporangiales</taxon>
        <taxon>Streptosporangiaceae</taxon>
        <taxon>Nonomuraea</taxon>
    </lineage>
</organism>
<keyword evidence="2" id="KW-1003">Cell membrane</keyword>
<feature type="domain" description="ABC3 transporter permease C-terminal" evidence="8">
    <location>
        <begin position="294"/>
        <end position="405"/>
    </location>
</feature>
<feature type="transmembrane region" description="Helical" evidence="7">
    <location>
        <begin position="924"/>
        <end position="946"/>
    </location>
</feature>
<evidence type="ECO:0000256" key="1">
    <source>
        <dbReference type="ARBA" id="ARBA00004651"/>
    </source>
</evidence>
<evidence type="ECO:0000259" key="8">
    <source>
        <dbReference type="Pfam" id="PF02687"/>
    </source>
</evidence>
<keyword evidence="5 7" id="KW-0472">Membrane</keyword>
<comment type="similarity">
    <text evidence="6">Belongs to the ABC-4 integral membrane protein family.</text>
</comment>
<dbReference type="PANTHER" id="PTHR30572:SF4">
    <property type="entry name" value="ABC TRANSPORTER PERMEASE YTRF"/>
    <property type="match status" value="1"/>
</dbReference>
<proteinExistence type="inferred from homology"/>
<dbReference type="AlphaFoldDB" id="A0A4R5FYB2"/>
<comment type="subcellular location">
    <subcellularLocation>
        <location evidence="1">Cell membrane</location>
        <topology evidence="1">Multi-pass membrane protein</topology>
    </subcellularLocation>
</comment>
<feature type="transmembrane region" description="Helical" evidence="7">
    <location>
        <begin position="457"/>
        <end position="479"/>
    </location>
</feature>
<feature type="transmembrane region" description="Helical" evidence="7">
    <location>
        <begin position="506"/>
        <end position="528"/>
    </location>
</feature>
<name>A0A4R5FYB2_9ACTN</name>
<feature type="transmembrane region" description="Helical" evidence="7">
    <location>
        <begin position="381"/>
        <end position="401"/>
    </location>
</feature>
<feature type="transmembrane region" description="Helical" evidence="7">
    <location>
        <begin position="966"/>
        <end position="993"/>
    </location>
</feature>
<reference evidence="9 10" key="1">
    <citation type="submission" date="2019-03" db="EMBL/GenBank/DDBJ databases">
        <title>Draft genome sequences of novel Actinobacteria.</title>
        <authorList>
            <person name="Sahin N."/>
            <person name="Ay H."/>
            <person name="Saygin H."/>
        </authorList>
    </citation>
    <scope>NUCLEOTIDE SEQUENCE [LARGE SCALE GENOMIC DNA]</scope>
    <source>
        <strain evidence="9 10">6K102</strain>
    </source>
</reference>
<protein>
    <submittedName>
        <fullName evidence="9">ABC transporter permease</fullName>
    </submittedName>
</protein>
<dbReference type="InterPro" id="IPR050250">
    <property type="entry name" value="Macrolide_Exporter_MacB"/>
</dbReference>
<evidence type="ECO:0000256" key="2">
    <source>
        <dbReference type="ARBA" id="ARBA00022475"/>
    </source>
</evidence>
<dbReference type="Proteomes" id="UP000295136">
    <property type="component" value="Unassembled WGS sequence"/>
</dbReference>
<dbReference type="RefSeq" id="WP_132627977.1">
    <property type="nucleotide sequence ID" value="NZ_SMLD01000003.1"/>
</dbReference>
<sequence length="1006" mass="104325">MILRGLWERRTLSLVVLLIAVVPIAAAAVGPIYAAAAGTTIARDAVRTAPLEGRGWRYTTAQGGIDAKVAAFTAGADFTGPPVLGMEASSGRPGDRRAFSLVWQDGQCEHLPLAGGRCPGAAKEVMASQASGFKVGEKITLSAVVDVEYTATGREPAQLTVVGIYRPGQAGDPFWFGRTLFSPTGEPGEDKADALFTVPETRLETYIVSGDIPGRVPGSVSGGQDDETGWTDYAIVAIVADRLDGTDVARLTAMQAAAESAGRTSGDIVFSRVADTLRVITAGTGTLGVPTLLVIAQVVTLGWMLLFQTVGDLVRARGAELALARLRGHGRARVWLFALAEPLLLLAAAVPLGLLPGHAAAGVMIGALLPEGIPVTFPPEAALAGVAAMLGGVLAAAMAAWRTATRPVTEEWRRTPRRTARGWVLDAVVLAVTAVGLVELLATGLVTDVSGRSSGALAVPGLLALGVALLAARALPVLTRRLFGVTRRRGGLGPFLALRQVARGPVATGSVIVLGAAFGLATFAVSAWSATSGDYEETARFHNGAATAITVRPVEPSKLIAAVAAADPGGTTAAPVIKVPGPPQLIASDPRRLAAVGAAWRPDLAGGVSLEQAAARLPTPDEPRVWVRGDRFRVKVAHDRPPKGWAIKLFVTFRAPGQLRPAQLPLGELSGSSGVHEWNLPPACGQARCELRAFRGQPVPPAQFEESAFVRVNVTGMAVRDQGRWRSLPLPRWQPNPGQVDGAFAVTMVGNQTLRPATYDPQPPAVVVGEIGNRVVPGLDHAFEGPVRAVVASRAAPGLTDVGVLVNLEQADRMAYGVHEKASYQVWTGLAGTAALERELERQGLSVVSRRHVADLTASFAGQGPGLALLLLLASALSAAALALGRTLLALHTSARRRAYELAALEASGAKVASLRMALLLEQVITTAAGTLAGLLAGLVAARVALGRIPQFTSPPVTPPLPHEVAAAPVALVAGAALLVSLLAAAVASELLLRGIRVERLREAPA</sequence>
<feature type="transmembrane region" description="Helical" evidence="7">
    <location>
        <begin position="287"/>
        <end position="307"/>
    </location>
</feature>
<evidence type="ECO:0000256" key="7">
    <source>
        <dbReference type="SAM" id="Phobius"/>
    </source>
</evidence>
<evidence type="ECO:0000256" key="4">
    <source>
        <dbReference type="ARBA" id="ARBA00022989"/>
    </source>
</evidence>
<comment type="caution">
    <text evidence="9">The sequence shown here is derived from an EMBL/GenBank/DDBJ whole genome shotgun (WGS) entry which is preliminary data.</text>
</comment>
<dbReference type="InterPro" id="IPR003838">
    <property type="entry name" value="ABC3_permease_C"/>
</dbReference>
<feature type="transmembrane region" description="Helical" evidence="7">
    <location>
        <begin position="422"/>
        <end position="445"/>
    </location>
</feature>
<evidence type="ECO:0000256" key="3">
    <source>
        <dbReference type="ARBA" id="ARBA00022692"/>
    </source>
</evidence>
<dbReference type="Pfam" id="PF02687">
    <property type="entry name" value="FtsX"/>
    <property type="match status" value="2"/>
</dbReference>
<keyword evidence="10" id="KW-1185">Reference proteome</keyword>
<feature type="transmembrane region" description="Helical" evidence="7">
    <location>
        <begin position="867"/>
        <end position="889"/>
    </location>
</feature>
<dbReference type="GO" id="GO:0005886">
    <property type="term" value="C:plasma membrane"/>
    <property type="evidence" value="ECO:0007669"/>
    <property type="project" value="UniProtKB-SubCell"/>
</dbReference>
<dbReference type="GO" id="GO:0022857">
    <property type="term" value="F:transmembrane transporter activity"/>
    <property type="evidence" value="ECO:0007669"/>
    <property type="project" value="TreeGrafter"/>
</dbReference>
<evidence type="ECO:0000256" key="6">
    <source>
        <dbReference type="ARBA" id="ARBA00038076"/>
    </source>
</evidence>
<accession>A0A4R5FYB2</accession>
<feature type="domain" description="ABC3 transporter permease C-terminal" evidence="8">
    <location>
        <begin position="877"/>
        <end position="990"/>
    </location>
</feature>
<dbReference type="PANTHER" id="PTHR30572">
    <property type="entry name" value="MEMBRANE COMPONENT OF TRANSPORTER-RELATED"/>
    <property type="match status" value="1"/>
</dbReference>
<keyword evidence="4 7" id="KW-1133">Transmembrane helix</keyword>